<name>A0AAD9Z6V8_9LECA</name>
<dbReference type="InterPro" id="IPR036291">
    <property type="entry name" value="NAD(P)-bd_dom_sf"/>
</dbReference>
<reference evidence="3" key="1">
    <citation type="submission" date="2022-11" db="EMBL/GenBank/DDBJ databases">
        <title>Chromosomal genome sequence assembly and mating type (MAT) locus characterization of the leprose asexual lichenized fungus Lepraria neglecta (Nyl.) Erichsen.</title>
        <authorList>
            <person name="Allen J.L."/>
            <person name="Pfeffer B."/>
        </authorList>
    </citation>
    <scope>NUCLEOTIDE SEQUENCE</scope>
    <source>
        <strain evidence="3">Allen 5258</strain>
    </source>
</reference>
<feature type="compositionally biased region" description="Polar residues" evidence="1">
    <location>
        <begin position="118"/>
        <end position="140"/>
    </location>
</feature>
<dbReference type="InterPro" id="IPR013968">
    <property type="entry name" value="PKS_KR"/>
</dbReference>
<dbReference type="Gene3D" id="3.40.50.720">
    <property type="entry name" value="NAD(P)-binding Rossmann-like Domain"/>
    <property type="match status" value="1"/>
</dbReference>
<dbReference type="Pfam" id="PF23297">
    <property type="entry name" value="ACP_SdgA_C"/>
    <property type="match status" value="1"/>
</dbReference>
<sequence length="215" mass="23538">MSNKSWQAGIDPKLQGCWNLHNAIKGKDNDLDFFFMTSSGSGSIGQAAQANYCAANYALDMFARHRRSMGLPATAVGSGMISEIYILTGMESTDMDLFPAKSDLRTGRLLARLEQAASVPTSEENNGETPAEDANSNSKEATTARIRKKFAKLLSIQLEKVDTAKNLAAYGVDSMMGTEFRTWLFQTFKVYIPFFEFLDAGTTIESLSKKILSAA</sequence>
<feature type="domain" description="Carrier" evidence="2">
    <location>
        <begin position="137"/>
        <end position="215"/>
    </location>
</feature>
<dbReference type="SMART" id="SM00822">
    <property type="entry name" value="PKS_KR"/>
    <property type="match status" value="1"/>
</dbReference>
<dbReference type="PANTHER" id="PTHR43775:SF50">
    <property type="entry name" value="HIGHLY REDUCING POLYKETIDE SYNTHASE SRDA"/>
    <property type="match status" value="1"/>
</dbReference>
<proteinExistence type="predicted"/>
<dbReference type="InterPro" id="IPR050091">
    <property type="entry name" value="PKS_NRPS_Biosynth_Enz"/>
</dbReference>
<evidence type="ECO:0000259" key="2">
    <source>
        <dbReference type="PROSITE" id="PS50075"/>
    </source>
</evidence>
<dbReference type="Proteomes" id="UP001276659">
    <property type="component" value="Unassembled WGS sequence"/>
</dbReference>
<dbReference type="Gene3D" id="1.10.1200.10">
    <property type="entry name" value="ACP-like"/>
    <property type="match status" value="1"/>
</dbReference>
<keyword evidence="4" id="KW-1185">Reference proteome</keyword>
<dbReference type="EMBL" id="JASNWA010000008">
    <property type="protein sequence ID" value="KAK3172071.1"/>
    <property type="molecule type" value="Genomic_DNA"/>
</dbReference>
<dbReference type="InterPro" id="IPR036736">
    <property type="entry name" value="ACP-like_sf"/>
</dbReference>
<dbReference type="InterPro" id="IPR009081">
    <property type="entry name" value="PP-bd_ACP"/>
</dbReference>
<dbReference type="AlphaFoldDB" id="A0AAD9Z6V8"/>
<dbReference type="PANTHER" id="PTHR43775">
    <property type="entry name" value="FATTY ACID SYNTHASE"/>
    <property type="match status" value="1"/>
</dbReference>
<evidence type="ECO:0000313" key="3">
    <source>
        <dbReference type="EMBL" id="KAK3172071.1"/>
    </source>
</evidence>
<evidence type="ECO:0000256" key="1">
    <source>
        <dbReference type="SAM" id="MobiDB-lite"/>
    </source>
</evidence>
<feature type="region of interest" description="Disordered" evidence="1">
    <location>
        <begin position="116"/>
        <end position="140"/>
    </location>
</feature>
<dbReference type="PROSITE" id="PS50075">
    <property type="entry name" value="CARRIER"/>
    <property type="match status" value="1"/>
</dbReference>
<dbReference type="InterPro" id="IPR057326">
    <property type="entry name" value="KR_dom"/>
</dbReference>
<dbReference type="Pfam" id="PF08659">
    <property type="entry name" value="KR"/>
    <property type="match status" value="1"/>
</dbReference>
<dbReference type="GO" id="GO:0044550">
    <property type="term" value="P:secondary metabolite biosynthetic process"/>
    <property type="evidence" value="ECO:0007669"/>
    <property type="project" value="TreeGrafter"/>
</dbReference>
<comment type="caution">
    <text evidence="3">The sequence shown here is derived from an EMBL/GenBank/DDBJ whole genome shotgun (WGS) entry which is preliminary data.</text>
</comment>
<dbReference type="SUPFAM" id="SSF51735">
    <property type="entry name" value="NAD(P)-binding Rossmann-fold domains"/>
    <property type="match status" value="1"/>
</dbReference>
<accession>A0AAD9Z6V8</accession>
<dbReference type="GO" id="GO:0004312">
    <property type="term" value="F:fatty acid synthase activity"/>
    <property type="evidence" value="ECO:0007669"/>
    <property type="project" value="TreeGrafter"/>
</dbReference>
<gene>
    <name evidence="3" type="ORF">OEA41_004155</name>
</gene>
<dbReference type="SUPFAM" id="SSF47336">
    <property type="entry name" value="ACP-like"/>
    <property type="match status" value="1"/>
</dbReference>
<protein>
    <recommendedName>
        <fullName evidence="2">Carrier domain-containing protein</fullName>
    </recommendedName>
</protein>
<dbReference type="GO" id="GO:0006633">
    <property type="term" value="P:fatty acid biosynthetic process"/>
    <property type="evidence" value="ECO:0007669"/>
    <property type="project" value="TreeGrafter"/>
</dbReference>
<evidence type="ECO:0000313" key="4">
    <source>
        <dbReference type="Proteomes" id="UP001276659"/>
    </source>
</evidence>
<organism evidence="3 4">
    <name type="scientific">Lepraria neglecta</name>
    <dbReference type="NCBI Taxonomy" id="209136"/>
    <lineage>
        <taxon>Eukaryota</taxon>
        <taxon>Fungi</taxon>
        <taxon>Dikarya</taxon>
        <taxon>Ascomycota</taxon>
        <taxon>Pezizomycotina</taxon>
        <taxon>Lecanoromycetes</taxon>
        <taxon>OSLEUM clade</taxon>
        <taxon>Lecanoromycetidae</taxon>
        <taxon>Lecanorales</taxon>
        <taxon>Lecanorineae</taxon>
        <taxon>Stereocaulaceae</taxon>
        <taxon>Lepraria</taxon>
    </lineage>
</organism>